<keyword evidence="2" id="KW-0732">Signal</keyword>
<sequence>MTKRKIMKNSPICFLSLVFFLGTWNACETTQWGANNPTLTKDQIEWAQYRQDDHDWEIETTTNVGKLNNPGYIPRKRPTPPKSEEPAWYPGKPGSSGYQEFPTTTTLTRN</sequence>
<accession>A0A1G8B0B9</accession>
<protein>
    <submittedName>
        <fullName evidence="3">Uncharacterized protein</fullName>
    </submittedName>
</protein>
<evidence type="ECO:0000313" key="4">
    <source>
        <dbReference type="Proteomes" id="UP000199045"/>
    </source>
</evidence>
<feature type="signal peptide" evidence="2">
    <location>
        <begin position="1"/>
        <end position="26"/>
    </location>
</feature>
<gene>
    <name evidence="3" type="ORF">SAMN04488121_11064</name>
</gene>
<evidence type="ECO:0000256" key="1">
    <source>
        <dbReference type="SAM" id="MobiDB-lite"/>
    </source>
</evidence>
<dbReference type="EMBL" id="FNBN01000010">
    <property type="protein sequence ID" value="SDH26722.1"/>
    <property type="molecule type" value="Genomic_DNA"/>
</dbReference>
<feature type="chain" id="PRO_5011483873" evidence="2">
    <location>
        <begin position="27"/>
        <end position="110"/>
    </location>
</feature>
<dbReference type="AlphaFoldDB" id="A0A1G8B0B9"/>
<feature type="region of interest" description="Disordered" evidence="1">
    <location>
        <begin position="67"/>
        <end position="110"/>
    </location>
</feature>
<evidence type="ECO:0000256" key="2">
    <source>
        <dbReference type="SAM" id="SignalP"/>
    </source>
</evidence>
<dbReference type="Proteomes" id="UP000199045">
    <property type="component" value="Unassembled WGS sequence"/>
</dbReference>
<proteinExistence type="predicted"/>
<feature type="compositionally biased region" description="Polar residues" evidence="1">
    <location>
        <begin position="96"/>
        <end position="110"/>
    </location>
</feature>
<name>A0A1G8B0B9_CHIFI</name>
<organism evidence="3 4">
    <name type="scientific">Chitinophaga filiformis</name>
    <name type="common">Myxococcus filiformis</name>
    <name type="synonym">Flexibacter filiformis</name>
    <dbReference type="NCBI Taxonomy" id="104663"/>
    <lineage>
        <taxon>Bacteria</taxon>
        <taxon>Pseudomonadati</taxon>
        <taxon>Bacteroidota</taxon>
        <taxon>Chitinophagia</taxon>
        <taxon>Chitinophagales</taxon>
        <taxon>Chitinophagaceae</taxon>
        <taxon>Chitinophaga</taxon>
    </lineage>
</organism>
<evidence type="ECO:0000313" key="3">
    <source>
        <dbReference type="EMBL" id="SDH26722.1"/>
    </source>
</evidence>
<dbReference type="RefSeq" id="WP_143011637.1">
    <property type="nucleotide sequence ID" value="NZ_FNBN01000010.1"/>
</dbReference>
<reference evidence="3 4" key="1">
    <citation type="submission" date="2016-10" db="EMBL/GenBank/DDBJ databases">
        <authorList>
            <person name="de Groot N.N."/>
        </authorList>
    </citation>
    <scope>NUCLEOTIDE SEQUENCE [LARGE SCALE GENOMIC DNA]</scope>
    <source>
        <strain evidence="3 4">DSM 527</strain>
    </source>
</reference>